<protein>
    <submittedName>
        <fullName evidence="2">Uncharacterized protein</fullName>
    </submittedName>
</protein>
<gene>
    <name evidence="2" type="ORF">EDD36DRAFT_35710</name>
</gene>
<dbReference type="AlphaFoldDB" id="A0AAN6E7Q5"/>
<keyword evidence="1" id="KW-0472">Membrane</keyword>
<keyword evidence="1" id="KW-0812">Transmembrane</keyword>
<dbReference type="EMBL" id="MU404350">
    <property type="protein sequence ID" value="KAI1618574.1"/>
    <property type="molecule type" value="Genomic_DNA"/>
</dbReference>
<evidence type="ECO:0000313" key="2">
    <source>
        <dbReference type="EMBL" id="KAI1618574.1"/>
    </source>
</evidence>
<evidence type="ECO:0000313" key="3">
    <source>
        <dbReference type="Proteomes" id="UP001203852"/>
    </source>
</evidence>
<name>A0AAN6E7Q5_9EURO</name>
<keyword evidence="1" id="KW-1133">Transmembrane helix</keyword>
<organism evidence="2 3">
    <name type="scientific">Exophiala viscosa</name>
    <dbReference type="NCBI Taxonomy" id="2486360"/>
    <lineage>
        <taxon>Eukaryota</taxon>
        <taxon>Fungi</taxon>
        <taxon>Dikarya</taxon>
        <taxon>Ascomycota</taxon>
        <taxon>Pezizomycotina</taxon>
        <taxon>Eurotiomycetes</taxon>
        <taxon>Chaetothyriomycetidae</taxon>
        <taxon>Chaetothyriales</taxon>
        <taxon>Herpotrichiellaceae</taxon>
        <taxon>Exophiala</taxon>
    </lineage>
</organism>
<evidence type="ECO:0000256" key="1">
    <source>
        <dbReference type="SAM" id="Phobius"/>
    </source>
</evidence>
<feature type="transmembrane region" description="Helical" evidence="1">
    <location>
        <begin position="38"/>
        <end position="58"/>
    </location>
</feature>
<keyword evidence="3" id="KW-1185">Reference proteome</keyword>
<dbReference type="Proteomes" id="UP001203852">
    <property type="component" value="Unassembled WGS sequence"/>
</dbReference>
<sequence>MRAGVIQLFSGLKDFLFVVAVCWEGFYDTYYHAGYEQAFFGFWVWSLGFGLGLWFWSLRYQRLRLQRQPRPRCMVHHR</sequence>
<accession>A0AAN6E7Q5</accession>
<proteinExistence type="predicted"/>
<comment type="caution">
    <text evidence="2">The sequence shown here is derived from an EMBL/GenBank/DDBJ whole genome shotgun (WGS) entry which is preliminary data.</text>
</comment>
<reference evidence="2" key="1">
    <citation type="journal article" date="2022" name="bioRxiv">
        <title>Deciphering the potential niche of two novel black yeast fungi from a biological soil crust based on their genomes, phenotypes, and melanin regulation.</title>
        <authorList>
            <consortium name="DOE Joint Genome Institute"/>
            <person name="Carr E.C."/>
            <person name="Barton Q."/>
            <person name="Grambo S."/>
            <person name="Sullivan M."/>
            <person name="Renfro C.M."/>
            <person name="Kuo A."/>
            <person name="Pangilinan J."/>
            <person name="Lipzen A."/>
            <person name="Keymanesh K."/>
            <person name="Savage E."/>
            <person name="Barry K."/>
            <person name="Grigoriev I.V."/>
            <person name="Riekhof W.R."/>
            <person name="Harris S.S."/>
        </authorList>
    </citation>
    <scope>NUCLEOTIDE SEQUENCE</scope>
    <source>
        <strain evidence="2">JF 03-4F</strain>
    </source>
</reference>